<protein>
    <submittedName>
        <fullName evidence="4">Probable disease resistance At5g63020</fullName>
    </submittedName>
</protein>
<dbReference type="AlphaFoldDB" id="A0A8S0UNT3"/>
<dbReference type="InterPro" id="IPR001611">
    <property type="entry name" value="Leu-rich_rpt"/>
</dbReference>
<evidence type="ECO:0000313" key="4">
    <source>
        <dbReference type="EMBL" id="CAA3018889.1"/>
    </source>
</evidence>
<keyword evidence="1" id="KW-0433">Leucine-rich repeat</keyword>
<comment type="caution">
    <text evidence="4">The sequence shown here is derived from an EMBL/GenBank/DDBJ whole genome shotgun (WGS) entry which is preliminary data.</text>
</comment>
<evidence type="ECO:0000256" key="2">
    <source>
        <dbReference type="ARBA" id="ARBA00022737"/>
    </source>
</evidence>
<dbReference type="SUPFAM" id="SSF52058">
    <property type="entry name" value="L domain-like"/>
    <property type="match status" value="1"/>
</dbReference>
<dbReference type="Gramene" id="OE9A113877T1">
    <property type="protein sequence ID" value="OE9A113877C1"/>
    <property type="gene ID" value="OE9A113877"/>
</dbReference>
<accession>A0A8S0UNT3</accession>
<dbReference type="InterPro" id="IPR003591">
    <property type="entry name" value="Leu-rich_rpt_typical-subtyp"/>
</dbReference>
<dbReference type="InterPro" id="IPR032675">
    <property type="entry name" value="LRR_dom_sf"/>
</dbReference>
<name>A0A8S0UNT3_OLEEU</name>
<dbReference type="PANTHER" id="PTHR33463:SF187">
    <property type="entry name" value="AND NB-ARC DOMAIN DISEASE RESISTANCE PROTEIN, PUTATIVE-RELATED"/>
    <property type="match status" value="1"/>
</dbReference>
<dbReference type="Pfam" id="PF13855">
    <property type="entry name" value="LRR_8"/>
    <property type="match status" value="1"/>
</dbReference>
<keyword evidence="3" id="KW-0611">Plant defense</keyword>
<dbReference type="OrthoDB" id="1394818at2759"/>
<dbReference type="EMBL" id="CACTIH010007959">
    <property type="protein sequence ID" value="CAA3018889.1"/>
    <property type="molecule type" value="Genomic_DNA"/>
</dbReference>
<keyword evidence="5" id="KW-1185">Reference proteome</keyword>
<evidence type="ECO:0000313" key="5">
    <source>
        <dbReference type="Proteomes" id="UP000594638"/>
    </source>
</evidence>
<dbReference type="Proteomes" id="UP000594638">
    <property type="component" value="Unassembled WGS sequence"/>
</dbReference>
<reference evidence="4 5" key="1">
    <citation type="submission" date="2019-12" db="EMBL/GenBank/DDBJ databases">
        <authorList>
            <person name="Alioto T."/>
            <person name="Alioto T."/>
            <person name="Gomez Garrido J."/>
        </authorList>
    </citation>
    <scope>NUCLEOTIDE SEQUENCE [LARGE SCALE GENOMIC DNA]</scope>
</reference>
<dbReference type="GO" id="GO:0006952">
    <property type="term" value="P:defense response"/>
    <property type="evidence" value="ECO:0007669"/>
    <property type="project" value="UniProtKB-ARBA"/>
</dbReference>
<dbReference type="Gene3D" id="3.80.10.10">
    <property type="entry name" value="Ribonuclease Inhibitor"/>
    <property type="match status" value="1"/>
</dbReference>
<keyword evidence="2" id="KW-0677">Repeat</keyword>
<organism evidence="4 5">
    <name type="scientific">Olea europaea subsp. europaea</name>
    <dbReference type="NCBI Taxonomy" id="158383"/>
    <lineage>
        <taxon>Eukaryota</taxon>
        <taxon>Viridiplantae</taxon>
        <taxon>Streptophyta</taxon>
        <taxon>Embryophyta</taxon>
        <taxon>Tracheophyta</taxon>
        <taxon>Spermatophyta</taxon>
        <taxon>Magnoliopsida</taxon>
        <taxon>eudicotyledons</taxon>
        <taxon>Gunneridae</taxon>
        <taxon>Pentapetalae</taxon>
        <taxon>asterids</taxon>
        <taxon>lamiids</taxon>
        <taxon>Lamiales</taxon>
        <taxon>Oleaceae</taxon>
        <taxon>Oleeae</taxon>
        <taxon>Olea</taxon>
    </lineage>
</organism>
<gene>
    <name evidence="4" type="ORF">OLEA9_A113877</name>
</gene>
<dbReference type="SMART" id="SM00369">
    <property type="entry name" value="LRR_TYP"/>
    <property type="match status" value="4"/>
</dbReference>
<dbReference type="PANTHER" id="PTHR33463">
    <property type="entry name" value="NB-ARC DOMAIN-CONTAINING PROTEIN-RELATED"/>
    <property type="match status" value="1"/>
</dbReference>
<proteinExistence type="predicted"/>
<sequence length="413" mass="47182">MDIRRSRQAYFDQGHKILNKLENLCLLERCEYSYSVKMHDLIRDMALKIMKDDYMVKAGLQLKEIPEEQEWNEDLVKVSLMRNSIEGTSRVTSPKCPELSTLLLKSNPLKSIPDSFFSQMRGLHVLNLRDTEIEYLPSSISELEELNALLLSGCHKLKFVPPLGNLKALKELDLCHTCIKEIPQGVESLTNLKCLGTIGSRIKTIPAGILQGLSLLQHLTLPTLMTIPLKEVSGLKQLEEIVGNFRSMHDFNVFMKSRSRDGQLNMYDILIGKTIDSIIFISEVSAFERVNFGIDSLKKGKRGKDEITLPRNIESILFDRCGLCSCLFDDIQQLNNATELKHCSIRYKDGIEFIVRLSLEKELMVEEQQQSRLMPLHYLENLKLEDLPNFIGLIWWEVAPAIALLPHGLFSHL</sequence>
<evidence type="ECO:0000256" key="3">
    <source>
        <dbReference type="ARBA" id="ARBA00022821"/>
    </source>
</evidence>
<dbReference type="InterPro" id="IPR050905">
    <property type="entry name" value="Plant_NBS-LRR"/>
</dbReference>
<dbReference type="GO" id="GO:0051707">
    <property type="term" value="P:response to other organism"/>
    <property type="evidence" value="ECO:0007669"/>
    <property type="project" value="UniProtKB-ARBA"/>
</dbReference>
<evidence type="ECO:0000256" key="1">
    <source>
        <dbReference type="ARBA" id="ARBA00022614"/>
    </source>
</evidence>